<protein>
    <submittedName>
        <fullName evidence="1">Uncharacterized protein</fullName>
    </submittedName>
</protein>
<evidence type="ECO:0000313" key="2">
    <source>
        <dbReference type="Proteomes" id="UP001652700"/>
    </source>
</evidence>
<dbReference type="RefSeq" id="XP_050502174.1">
    <property type="nucleotide sequence ID" value="XM_050646217.1"/>
</dbReference>
<dbReference type="EnsemblMetazoa" id="XM_050646217.1">
    <property type="protein sequence ID" value="XP_050502174.1"/>
    <property type="gene ID" value="LOC126881746"/>
</dbReference>
<sequence>MTNAERVFSSFSCLHSKLVKDDGVILVQDISSEIRAMMDAKANAVLNIADYAEFLSYHRTHVPLFENSTYYYYNADNLTNVDYSTAAEERLKEETLNLTNNITNAYNTVIIFSSIDEVQQAMKNVNVCENWGLSLNFRRQNGC</sequence>
<accession>A0ABM5JW59</accession>
<organism evidence="1 2">
    <name type="scientific">Diabrotica virgifera virgifera</name>
    <name type="common">western corn rootworm</name>
    <dbReference type="NCBI Taxonomy" id="50390"/>
    <lineage>
        <taxon>Eukaryota</taxon>
        <taxon>Metazoa</taxon>
        <taxon>Ecdysozoa</taxon>
        <taxon>Arthropoda</taxon>
        <taxon>Hexapoda</taxon>
        <taxon>Insecta</taxon>
        <taxon>Pterygota</taxon>
        <taxon>Neoptera</taxon>
        <taxon>Endopterygota</taxon>
        <taxon>Coleoptera</taxon>
        <taxon>Polyphaga</taxon>
        <taxon>Cucujiformia</taxon>
        <taxon>Chrysomeloidea</taxon>
        <taxon>Chrysomelidae</taxon>
        <taxon>Galerucinae</taxon>
        <taxon>Diabroticina</taxon>
        <taxon>Diabroticites</taxon>
        <taxon>Diabrotica</taxon>
    </lineage>
</organism>
<proteinExistence type="predicted"/>
<dbReference type="GeneID" id="126881746"/>
<evidence type="ECO:0000313" key="1">
    <source>
        <dbReference type="EnsemblMetazoa" id="XP_050502174.1"/>
    </source>
</evidence>
<reference evidence="1" key="1">
    <citation type="submission" date="2025-05" db="UniProtKB">
        <authorList>
            <consortium name="EnsemblMetazoa"/>
        </authorList>
    </citation>
    <scope>IDENTIFICATION</scope>
</reference>
<keyword evidence="2" id="KW-1185">Reference proteome</keyword>
<dbReference type="Proteomes" id="UP001652700">
    <property type="component" value="Unplaced"/>
</dbReference>
<name>A0ABM5JW59_DIAVI</name>